<dbReference type="AlphaFoldDB" id="A0AAV4VE47"/>
<reference evidence="1 2" key="1">
    <citation type="submission" date="2021-06" db="EMBL/GenBank/DDBJ databases">
        <title>Caerostris darwini draft genome.</title>
        <authorList>
            <person name="Kono N."/>
            <person name="Arakawa K."/>
        </authorList>
    </citation>
    <scope>NUCLEOTIDE SEQUENCE [LARGE SCALE GENOMIC DNA]</scope>
</reference>
<proteinExistence type="predicted"/>
<evidence type="ECO:0000313" key="2">
    <source>
        <dbReference type="Proteomes" id="UP001054837"/>
    </source>
</evidence>
<dbReference type="Proteomes" id="UP001054837">
    <property type="component" value="Unassembled WGS sequence"/>
</dbReference>
<comment type="caution">
    <text evidence="1">The sequence shown here is derived from an EMBL/GenBank/DDBJ whole genome shotgun (WGS) entry which is preliminary data.</text>
</comment>
<evidence type="ECO:0000313" key="1">
    <source>
        <dbReference type="EMBL" id="GIY68411.1"/>
    </source>
</evidence>
<name>A0AAV4VE47_9ARAC</name>
<sequence length="168" mass="18662">MSYVDVVLSVAYVGRRIGDDGGVRRRFGRRIGDAFGVFLNFEKTSKHKAQPKSVILKKPNQMTSYVDVVLVSDVVWDKFCDTNLSFFLKGGDCVRRRRIGDDGGVRRRLSLHFIFSAASRGMTLCPLFRWMGSTLSLARESSPLSVDGCLRSVETLQVDGDSLSSNSS</sequence>
<accession>A0AAV4VE47</accession>
<organism evidence="1 2">
    <name type="scientific">Caerostris darwini</name>
    <dbReference type="NCBI Taxonomy" id="1538125"/>
    <lineage>
        <taxon>Eukaryota</taxon>
        <taxon>Metazoa</taxon>
        <taxon>Ecdysozoa</taxon>
        <taxon>Arthropoda</taxon>
        <taxon>Chelicerata</taxon>
        <taxon>Arachnida</taxon>
        <taxon>Araneae</taxon>
        <taxon>Araneomorphae</taxon>
        <taxon>Entelegynae</taxon>
        <taxon>Araneoidea</taxon>
        <taxon>Araneidae</taxon>
        <taxon>Caerostris</taxon>
    </lineage>
</organism>
<gene>
    <name evidence="1" type="ORF">CDAR_252001</name>
</gene>
<dbReference type="EMBL" id="BPLQ01012866">
    <property type="protein sequence ID" value="GIY68411.1"/>
    <property type="molecule type" value="Genomic_DNA"/>
</dbReference>
<protein>
    <submittedName>
        <fullName evidence="1">Uncharacterized protein</fullName>
    </submittedName>
</protein>
<keyword evidence="2" id="KW-1185">Reference proteome</keyword>